<dbReference type="InterPro" id="IPR009061">
    <property type="entry name" value="DNA-bd_dom_put_sf"/>
</dbReference>
<dbReference type="Gene3D" id="1.10.1660.10">
    <property type="match status" value="1"/>
</dbReference>
<reference evidence="2 3" key="1">
    <citation type="submission" date="2019-10" db="EMBL/GenBank/DDBJ databases">
        <title>Description of Paenibacillus humi sp. nov.</title>
        <authorList>
            <person name="Carlier A."/>
            <person name="Qi S."/>
        </authorList>
    </citation>
    <scope>NUCLEOTIDE SEQUENCE [LARGE SCALE GENOMIC DNA]</scope>
    <source>
        <strain evidence="2 3">LMG 31461</strain>
    </source>
</reference>
<gene>
    <name evidence="2" type="ORF">GC096_33355</name>
</gene>
<dbReference type="RefSeq" id="WP_171636671.1">
    <property type="nucleotide sequence ID" value="NZ_WHNY01000082.1"/>
</dbReference>
<dbReference type="EMBL" id="WHNY01000082">
    <property type="protein sequence ID" value="NOU68908.1"/>
    <property type="molecule type" value="Genomic_DNA"/>
</dbReference>
<organism evidence="2 3">
    <name type="scientific">Paenibacillus plantarum</name>
    <dbReference type="NCBI Taxonomy" id="2654975"/>
    <lineage>
        <taxon>Bacteria</taxon>
        <taxon>Bacillati</taxon>
        <taxon>Bacillota</taxon>
        <taxon>Bacilli</taxon>
        <taxon>Bacillales</taxon>
        <taxon>Paenibacillaceae</taxon>
        <taxon>Paenibacillus</taxon>
    </lineage>
</organism>
<dbReference type="Pfam" id="PF13411">
    <property type="entry name" value="MerR_1"/>
    <property type="match status" value="1"/>
</dbReference>
<proteinExistence type="predicted"/>
<evidence type="ECO:0000313" key="3">
    <source>
        <dbReference type="Proteomes" id="UP000653578"/>
    </source>
</evidence>
<dbReference type="Proteomes" id="UP000653578">
    <property type="component" value="Unassembled WGS sequence"/>
</dbReference>
<name>A0ABX1XK39_9BACL</name>
<dbReference type="SUPFAM" id="SSF46955">
    <property type="entry name" value="Putative DNA-binding domain"/>
    <property type="match status" value="1"/>
</dbReference>
<sequence>MGRKRSLDNILSSEYVSISELVELSGARYSTIKYYTEEAMIPFEQEDTRLTRRYPRELALKRLEEIRVMKEEEGLTIKQIIEKLNGHGD</sequence>
<accession>A0ABX1XK39</accession>
<dbReference type="InterPro" id="IPR000551">
    <property type="entry name" value="MerR-type_HTH_dom"/>
</dbReference>
<keyword evidence="3" id="KW-1185">Reference proteome</keyword>
<evidence type="ECO:0000313" key="2">
    <source>
        <dbReference type="EMBL" id="NOU68908.1"/>
    </source>
</evidence>
<comment type="caution">
    <text evidence="2">The sequence shown here is derived from an EMBL/GenBank/DDBJ whole genome shotgun (WGS) entry which is preliminary data.</text>
</comment>
<evidence type="ECO:0000259" key="1">
    <source>
        <dbReference type="Pfam" id="PF13411"/>
    </source>
</evidence>
<protein>
    <submittedName>
        <fullName evidence="2">MerR family transcriptional regulator</fullName>
    </submittedName>
</protein>
<feature type="domain" description="HTH merR-type" evidence="1">
    <location>
        <begin position="17"/>
        <end position="85"/>
    </location>
</feature>